<dbReference type="EMBL" id="JACIJK010000012">
    <property type="protein sequence ID" value="MBB5716593.1"/>
    <property type="molecule type" value="Genomic_DNA"/>
</dbReference>
<proteinExistence type="predicted"/>
<keyword evidence="4" id="KW-1185">Reference proteome</keyword>
<name>A0A7W9BGG4_9SPHN</name>
<dbReference type="Pfam" id="PF13550">
    <property type="entry name" value="Phage-tail_3"/>
    <property type="match status" value="1"/>
</dbReference>
<dbReference type="InterPro" id="IPR032876">
    <property type="entry name" value="J_dom"/>
</dbReference>
<evidence type="ECO:0008006" key="5">
    <source>
        <dbReference type="Google" id="ProtNLM"/>
    </source>
</evidence>
<evidence type="ECO:0000259" key="2">
    <source>
        <dbReference type="Pfam" id="PF23666"/>
    </source>
</evidence>
<accession>A0A7W9BGG4</accession>
<dbReference type="Proteomes" id="UP000546200">
    <property type="component" value="Unassembled WGS sequence"/>
</dbReference>
<comment type="caution">
    <text evidence="3">The sequence shown here is derived from an EMBL/GenBank/DDBJ whole genome shotgun (WGS) entry which is preliminary data.</text>
</comment>
<organism evidence="3 4">
    <name type="scientific">Sphingomonas aerophila</name>
    <dbReference type="NCBI Taxonomy" id="1344948"/>
    <lineage>
        <taxon>Bacteria</taxon>
        <taxon>Pseudomonadati</taxon>
        <taxon>Pseudomonadota</taxon>
        <taxon>Alphaproteobacteria</taxon>
        <taxon>Sphingomonadales</taxon>
        <taxon>Sphingomonadaceae</taxon>
        <taxon>Sphingomonas</taxon>
    </lineage>
</organism>
<evidence type="ECO:0000313" key="4">
    <source>
        <dbReference type="Proteomes" id="UP000546200"/>
    </source>
</evidence>
<feature type="domain" description="Rcc01698-like C-terminal" evidence="2">
    <location>
        <begin position="172"/>
        <end position="266"/>
    </location>
</feature>
<evidence type="ECO:0000313" key="3">
    <source>
        <dbReference type="EMBL" id="MBB5716593.1"/>
    </source>
</evidence>
<dbReference type="InterPro" id="IPR056490">
    <property type="entry name" value="Rcc01698_C"/>
</dbReference>
<gene>
    <name evidence="3" type="ORF">FHS94_003463</name>
</gene>
<evidence type="ECO:0000259" key="1">
    <source>
        <dbReference type="Pfam" id="PF13550"/>
    </source>
</evidence>
<protein>
    <recommendedName>
        <fullName evidence="5">Tip attachment protein J domain-containing protein</fullName>
    </recommendedName>
</protein>
<reference evidence="3 4" key="1">
    <citation type="submission" date="2020-08" db="EMBL/GenBank/DDBJ databases">
        <title>Genomic Encyclopedia of Type Strains, Phase IV (KMG-IV): sequencing the most valuable type-strain genomes for metagenomic binning, comparative biology and taxonomic classification.</title>
        <authorList>
            <person name="Goeker M."/>
        </authorList>
    </citation>
    <scope>NUCLEOTIDE SEQUENCE [LARGE SCALE GENOMIC DNA]</scope>
    <source>
        <strain evidence="3 4">DSM 100044</strain>
    </source>
</reference>
<dbReference type="Pfam" id="PF23666">
    <property type="entry name" value="Rcc01698_C"/>
    <property type="match status" value="1"/>
</dbReference>
<sequence length="418" mass="43553">MQRARRPGAGDADERVEVPAAMAGTQAKTLAAALLARREVERTRRTVMPGLAGLAIGPGERVAIAGEPGVWRVAEASVEQMAPRLTLVPVTPPQAPATRADSGQVMAAPDLTIGRTLLHAVELPPLDDVALAAPRLAVIASGSGAGWRRAALLISADDGASWQAAGATAAPAVMGRVIDPPGAGPSTLFDAGASLVVELAHRDMELADADDRRLDGGANLALVGDELLQFGHAAPVGEGRWRLSRLLRGRRGTEGAIGTARAGDRFAVLEPDTVRLIDLPLASPGGRVTVMATGLGDDDGPALAEAAVTGASVVPPSPMDLRAEVTSGGGRLLRWRRRSRLGWRWLDGADAPLAEEAERYRVTLHLPDGGVREFETDTPAIDIGAVELSGGAVLARVRQRGTLGLSRFAEIWMGEDDV</sequence>
<dbReference type="AlphaFoldDB" id="A0A7W9BGG4"/>
<feature type="domain" description="Tip attachment protein J" evidence="1">
    <location>
        <begin position="2"/>
        <end position="75"/>
    </location>
</feature>